<evidence type="ECO:0000256" key="1">
    <source>
        <dbReference type="SAM" id="SignalP"/>
    </source>
</evidence>
<comment type="caution">
    <text evidence="2">The sequence shown here is derived from an EMBL/GenBank/DDBJ whole genome shotgun (WGS) entry which is preliminary data.</text>
</comment>
<reference evidence="2" key="1">
    <citation type="journal article" date="2014" name="Int. J. Syst. Evol. Microbiol.">
        <title>Complete genome sequence of Corynebacterium casei LMG S-19264T (=DSM 44701T), isolated from a smear-ripened cheese.</title>
        <authorList>
            <consortium name="US DOE Joint Genome Institute (JGI-PGF)"/>
            <person name="Walter F."/>
            <person name="Albersmeier A."/>
            <person name="Kalinowski J."/>
            <person name="Ruckert C."/>
        </authorList>
    </citation>
    <scope>NUCLEOTIDE SEQUENCE</scope>
    <source>
        <strain evidence="2">JCM 4234</strain>
    </source>
</reference>
<evidence type="ECO:0000313" key="3">
    <source>
        <dbReference type="Proteomes" id="UP000653493"/>
    </source>
</evidence>
<gene>
    <name evidence="2" type="ORF">GCM10010238_52660</name>
</gene>
<keyword evidence="3" id="KW-1185">Reference proteome</keyword>
<organism evidence="2 3">
    <name type="scientific">Streptomyces griseoviridis</name>
    <dbReference type="NCBI Taxonomy" id="45398"/>
    <lineage>
        <taxon>Bacteria</taxon>
        <taxon>Bacillati</taxon>
        <taxon>Actinomycetota</taxon>
        <taxon>Actinomycetes</taxon>
        <taxon>Kitasatosporales</taxon>
        <taxon>Streptomycetaceae</taxon>
        <taxon>Streptomyces</taxon>
    </lineage>
</organism>
<keyword evidence="1" id="KW-0732">Signal</keyword>
<sequence>MRKRMLRSVLVAAFSAVAAFGTVAGLSGVQGDAHEVGSEQSVAVVAVDGEAPSYTTNDSKWD</sequence>
<reference evidence="2" key="2">
    <citation type="submission" date="2020-09" db="EMBL/GenBank/DDBJ databases">
        <authorList>
            <person name="Sun Q."/>
            <person name="Ohkuma M."/>
        </authorList>
    </citation>
    <scope>NUCLEOTIDE SEQUENCE</scope>
    <source>
        <strain evidence="2">JCM 4234</strain>
    </source>
</reference>
<accession>A0A918GRT6</accession>
<evidence type="ECO:0000313" key="2">
    <source>
        <dbReference type="EMBL" id="GGS56758.1"/>
    </source>
</evidence>
<dbReference type="EMBL" id="BMSL01000020">
    <property type="protein sequence ID" value="GGS56758.1"/>
    <property type="molecule type" value="Genomic_DNA"/>
</dbReference>
<feature type="signal peptide" evidence="1">
    <location>
        <begin position="1"/>
        <end position="24"/>
    </location>
</feature>
<proteinExistence type="predicted"/>
<protein>
    <submittedName>
        <fullName evidence="2">Uncharacterized protein</fullName>
    </submittedName>
</protein>
<feature type="chain" id="PRO_5039216942" evidence="1">
    <location>
        <begin position="25"/>
        <end position="62"/>
    </location>
</feature>
<name>A0A918GRT6_STRGD</name>
<dbReference type="Proteomes" id="UP000653493">
    <property type="component" value="Unassembled WGS sequence"/>
</dbReference>
<dbReference type="AlphaFoldDB" id="A0A918GRT6"/>